<dbReference type="GeneTree" id="ENSGT00390000016775"/>
<dbReference type="GO" id="GO:0003730">
    <property type="term" value="F:mRNA 3'-UTR binding"/>
    <property type="evidence" value="ECO:0007669"/>
    <property type="project" value="TreeGrafter"/>
</dbReference>
<feature type="repeat" description="PPR" evidence="2">
    <location>
        <begin position="806"/>
        <end position="840"/>
    </location>
</feature>
<dbReference type="Bgee" id="ENSNBRG00000013202">
    <property type="expression patterns" value="Expressed in muscle tissue and 8 other cell types or tissues"/>
</dbReference>
<feature type="repeat" description="PPR" evidence="2">
    <location>
        <begin position="599"/>
        <end position="633"/>
    </location>
</feature>
<dbReference type="Pfam" id="PF13812">
    <property type="entry name" value="PPR_3"/>
    <property type="match status" value="1"/>
</dbReference>
<dbReference type="OMA" id="INCGECE"/>
<dbReference type="Gene3D" id="1.25.40.10">
    <property type="entry name" value="Tetratricopeptide repeat domain"/>
    <property type="match status" value="3"/>
</dbReference>
<name>A0A3Q4HAS6_NEOBR</name>
<dbReference type="PANTHER" id="PTHR46669">
    <property type="entry name" value="LEUCINE-RICH PPR MOTIF-CONTAINING PROTEIN, MITOCHONDRIAL"/>
    <property type="match status" value="1"/>
</dbReference>
<evidence type="ECO:0000256" key="2">
    <source>
        <dbReference type="PROSITE-ProRule" id="PRU00708"/>
    </source>
</evidence>
<dbReference type="InterPro" id="IPR033443">
    <property type="entry name" value="PROP1-like_PPR_dom"/>
</dbReference>
<dbReference type="Pfam" id="PF01535">
    <property type="entry name" value="PPR"/>
    <property type="match status" value="3"/>
</dbReference>
<organism evidence="5 6">
    <name type="scientific">Neolamprologus brichardi</name>
    <name type="common">Fairy cichlid</name>
    <name type="synonym">Lamprologus brichardi</name>
    <dbReference type="NCBI Taxonomy" id="32507"/>
    <lineage>
        <taxon>Eukaryota</taxon>
        <taxon>Metazoa</taxon>
        <taxon>Chordata</taxon>
        <taxon>Craniata</taxon>
        <taxon>Vertebrata</taxon>
        <taxon>Euteleostomi</taxon>
        <taxon>Actinopterygii</taxon>
        <taxon>Neopterygii</taxon>
        <taxon>Teleostei</taxon>
        <taxon>Neoteleostei</taxon>
        <taxon>Acanthomorphata</taxon>
        <taxon>Ovalentaria</taxon>
        <taxon>Cichlomorphae</taxon>
        <taxon>Cichliformes</taxon>
        <taxon>Cichlidae</taxon>
        <taxon>African cichlids</taxon>
        <taxon>Pseudocrenilabrinae</taxon>
        <taxon>Lamprologini</taxon>
        <taxon>Neolamprologus</taxon>
    </lineage>
</organism>
<dbReference type="Ensembl" id="ENSNBRT00000017724.1">
    <property type="protein sequence ID" value="ENSNBRP00000017258.1"/>
    <property type="gene ID" value="ENSNBRG00000013202.1"/>
</dbReference>
<dbReference type="InterPro" id="IPR002885">
    <property type="entry name" value="PPR_rpt"/>
</dbReference>
<accession>A0A3Q4HAS6</accession>
<dbReference type="GO" id="GO:0070129">
    <property type="term" value="P:regulation of mitochondrial translation"/>
    <property type="evidence" value="ECO:0007669"/>
    <property type="project" value="TreeGrafter"/>
</dbReference>
<reference evidence="5" key="2">
    <citation type="submission" date="2025-09" db="UniProtKB">
        <authorList>
            <consortium name="Ensembl"/>
        </authorList>
    </citation>
    <scope>IDENTIFICATION</scope>
</reference>
<feature type="repeat" description="PPR" evidence="2">
    <location>
        <begin position="154"/>
        <end position="188"/>
    </location>
</feature>
<keyword evidence="1" id="KW-0677">Repeat</keyword>
<dbReference type="Proteomes" id="UP000261580">
    <property type="component" value="Unassembled WGS sequence"/>
</dbReference>
<dbReference type="GO" id="GO:0005739">
    <property type="term" value="C:mitochondrion"/>
    <property type="evidence" value="ECO:0007669"/>
    <property type="project" value="TreeGrafter"/>
</dbReference>
<protein>
    <recommendedName>
        <fullName evidence="4">PROP1-like PPR domain-containing protein</fullName>
    </recommendedName>
</protein>
<dbReference type="PROSITE" id="PS51375">
    <property type="entry name" value="PPR"/>
    <property type="match status" value="3"/>
</dbReference>
<evidence type="ECO:0000313" key="6">
    <source>
        <dbReference type="Proteomes" id="UP000261580"/>
    </source>
</evidence>
<keyword evidence="3" id="KW-0175">Coiled coil</keyword>
<evidence type="ECO:0000313" key="5">
    <source>
        <dbReference type="Ensembl" id="ENSNBRP00000017258.1"/>
    </source>
</evidence>
<evidence type="ECO:0000256" key="3">
    <source>
        <dbReference type="SAM" id="Coils"/>
    </source>
</evidence>
<dbReference type="GO" id="GO:0005634">
    <property type="term" value="C:nucleus"/>
    <property type="evidence" value="ECO:0007669"/>
    <property type="project" value="TreeGrafter"/>
</dbReference>
<dbReference type="InterPro" id="IPR033490">
    <property type="entry name" value="LRP130"/>
</dbReference>
<dbReference type="STRING" id="32507.ENSNBRP00000017258"/>
<dbReference type="InterPro" id="IPR011990">
    <property type="entry name" value="TPR-like_helical_dom_sf"/>
</dbReference>
<proteinExistence type="predicted"/>
<dbReference type="Pfam" id="PF17177">
    <property type="entry name" value="PPR_long"/>
    <property type="match status" value="1"/>
</dbReference>
<evidence type="ECO:0000259" key="4">
    <source>
        <dbReference type="Pfam" id="PF17177"/>
    </source>
</evidence>
<feature type="coiled-coil region" evidence="3">
    <location>
        <begin position="506"/>
        <end position="560"/>
    </location>
</feature>
<sequence>IGVRSKQAQQFDWALTRLDSSVRRTGRITKTLLLRIFHDICRTGYPSGNQALLLLRSCGSLLPEVPLEERTELAHRVWEKLKELGAQYDVSHYNALLKVYLQNEFKFSPTDFLAKMEAANIQPNRVSSAVQSAVMARNAYTILGFMKNKDLPITEAVFSSLVTGHARAGDIESAKNILSVMHGAGIEPGPDTYVSLLNAYAENGDLENMKKTLEAAESADCSLMDRDIMQVIFTLAKSKHQQHIPEMVERLRHERGYVPDAMNLCLSLITQGQEDTAFHILKTFPTLQSDNSSDSANLGNFFLRHCINMDTSLEKIICFCKELQESNMHTSPLSFTLSCALEAKKTGTAHLMKLFKEEKLPVRPHFFWPLLTQHVKDKNIAGVVEVMKGMQDLDVSPDVETLSNYILPVFPSIDAARQALKVIHKSITEVLYKDERFSKGNSSPAEATAYFLYNLIDNMSEGQVRAQEDKLRKFFSQLQSKNIMISANLYRGIRNLLDSCHVPELVKGIEGKVLALENKLAELKAENKPLGLVLKQAIQALSAEENLQRALELKQQHEEEMTAGGYAILINLCCRQNNVEEALNLKRELSRKDSSVALDASKYLALVKVLSVNGRMEEAVDILKEMKEKDVPMNDTHVTTLFHTLNAVAAAGDIPSIRRLQDTVFTLGLVKPTANLCSPVVTAYLVSKDVSGALEAALECQKRYNHLPRIHDIIVALVEKGETELLQKAMDFVSQERGEMTMLYDLFFAFLQTGRYREARKIIETPGLRAKPGRVQWYAEKCILNNQVEALEQMVDMTAKLFECDRDEMYNYLLRLCKETNNWQKAEAMWTKMQEENVIPRERTLRLLADILKSNGQEVPFEVPEVKSQLEADKKGVALGPSPYDHLIRALLAEGSMDEAMAVKDIAETRVPGFKLTDIASSLLIITQSKKGQVKEALERLKSMLQLDHVPSHLSITRLVQALGSHGNVEGIQDVESLIKRLGTSPNLSSMVFVNNTALAHIKNDDVSSAVELLEGIYTSPDSTNPSMSFVFRKVLEAGNDHAMDKLSAMAERLANHFACYRPASDLFLQLLDMDKVEDAKFMLARCNALAEQKEVLLSFVTQKAQTPGQVRNSIIHMFLVSFVDFLPPTPHFHLAVLDKDLPAAKALHEQMQKEGIVVDELSLKRLAVLYREAGETVPFPEPPESFKFYADKLKAAKAQATAEE</sequence>
<dbReference type="PANTHER" id="PTHR46669:SF1">
    <property type="entry name" value="LEUCINE-RICH PPR MOTIF-CONTAINING PROTEIN, MITOCHONDRIAL"/>
    <property type="match status" value="1"/>
</dbReference>
<dbReference type="AlphaFoldDB" id="A0A3Q4HAS6"/>
<reference evidence="5" key="1">
    <citation type="submission" date="2025-08" db="UniProtKB">
        <authorList>
            <consortium name="Ensembl"/>
        </authorList>
    </citation>
    <scope>IDENTIFICATION</scope>
</reference>
<dbReference type="NCBIfam" id="TIGR00756">
    <property type="entry name" value="PPR"/>
    <property type="match status" value="4"/>
</dbReference>
<keyword evidence="6" id="KW-1185">Reference proteome</keyword>
<evidence type="ECO:0000256" key="1">
    <source>
        <dbReference type="ARBA" id="ARBA00022737"/>
    </source>
</evidence>
<feature type="domain" description="PROP1-like PPR" evidence="4">
    <location>
        <begin position="134"/>
        <end position="254"/>
    </location>
</feature>